<evidence type="ECO:0000256" key="3">
    <source>
        <dbReference type="ARBA" id="ARBA00022473"/>
    </source>
</evidence>
<comment type="function">
    <text evidence="9">Ligand for members of the frizzled family of seven transmembrane receptors.</text>
</comment>
<evidence type="ECO:0000256" key="9">
    <source>
        <dbReference type="RuleBase" id="RU003500"/>
    </source>
</evidence>
<dbReference type="InterPro" id="IPR018161">
    <property type="entry name" value="Wnt_CS"/>
</dbReference>
<dbReference type="GO" id="GO:0005125">
    <property type="term" value="F:cytokine activity"/>
    <property type="evidence" value="ECO:0007669"/>
    <property type="project" value="TreeGrafter"/>
</dbReference>
<dbReference type="FunFam" id="3.30.2460.20:FF:000001">
    <property type="entry name" value="Wnt homolog"/>
    <property type="match status" value="1"/>
</dbReference>
<dbReference type="InterPro" id="IPR043158">
    <property type="entry name" value="Wnt_C"/>
</dbReference>
<evidence type="ECO:0000313" key="11">
    <source>
        <dbReference type="Proteomes" id="UP000694392"/>
    </source>
</evidence>
<evidence type="ECO:0000256" key="4">
    <source>
        <dbReference type="ARBA" id="ARBA00022525"/>
    </source>
</evidence>
<comment type="similarity">
    <text evidence="2 9">Belongs to the Wnt family.</text>
</comment>
<dbReference type="SMART" id="SM00097">
    <property type="entry name" value="WNT1"/>
    <property type="match status" value="1"/>
</dbReference>
<evidence type="ECO:0000256" key="1">
    <source>
        <dbReference type="ARBA" id="ARBA00004498"/>
    </source>
</evidence>
<dbReference type="Gene3D" id="3.30.2460.20">
    <property type="match status" value="1"/>
</dbReference>
<dbReference type="AlphaFoldDB" id="A0A8D0H6Z5"/>
<keyword evidence="7" id="KW-1015">Disulfide bond</keyword>
<accession>A0A8D0H6Z5</accession>
<dbReference type="GO" id="GO:0030182">
    <property type="term" value="P:neuron differentiation"/>
    <property type="evidence" value="ECO:0007669"/>
    <property type="project" value="TreeGrafter"/>
</dbReference>
<dbReference type="Proteomes" id="UP000694392">
    <property type="component" value="Unplaced"/>
</dbReference>
<keyword evidence="4" id="KW-0964">Secreted</keyword>
<evidence type="ECO:0000313" key="10">
    <source>
        <dbReference type="Ensembl" id="ENSSPUP00000019585.1"/>
    </source>
</evidence>
<dbReference type="Ensembl" id="ENSSPUT00000020864.1">
    <property type="protein sequence ID" value="ENSSPUP00000019585.1"/>
    <property type="gene ID" value="ENSSPUG00000014998.1"/>
</dbReference>
<keyword evidence="3 9" id="KW-0217">Developmental protein</keyword>
<dbReference type="GO" id="GO:0005109">
    <property type="term" value="F:frizzled binding"/>
    <property type="evidence" value="ECO:0007669"/>
    <property type="project" value="TreeGrafter"/>
</dbReference>
<protein>
    <recommendedName>
        <fullName evidence="9">Protein Wnt</fullName>
    </recommendedName>
</protein>
<dbReference type="GeneTree" id="ENSGT00940000159654"/>
<reference evidence="10" key="2">
    <citation type="submission" date="2025-09" db="UniProtKB">
        <authorList>
            <consortium name="Ensembl"/>
        </authorList>
    </citation>
    <scope>IDENTIFICATION</scope>
</reference>
<name>A0A8D0H6Z5_SPHPU</name>
<keyword evidence="8" id="KW-0449">Lipoprotein</keyword>
<keyword evidence="5" id="KW-0272">Extracellular matrix</keyword>
<evidence type="ECO:0000256" key="7">
    <source>
        <dbReference type="ARBA" id="ARBA00023157"/>
    </source>
</evidence>
<dbReference type="InterPro" id="IPR005817">
    <property type="entry name" value="Wnt"/>
</dbReference>
<dbReference type="GO" id="GO:0045165">
    <property type="term" value="P:cell fate commitment"/>
    <property type="evidence" value="ECO:0007669"/>
    <property type="project" value="TreeGrafter"/>
</dbReference>
<dbReference type="GO" id="GO:0060070">
    <property type="term" value="P:canonical Wnt signaling pathway"/>
    <property type="evidence" value="ECO:0007669"/>
    <property type="project" value="TreeGrafter"/>
</dbReference>
<dbReference type="Pfam" id="PF00110">
    <property type="entry name" value="wnt"/>
    <property type="match status" value="1"/>
</dbReference>
<dbReference type="PANTHER" id="PTHR12027">
    <property type="entry name" value="WNT RELATED"/>
    <property type="match status" value="1"/>
</dbReference>
<dbReference type="PANTHER" id="PTHR12027:SF104">
    <property type="entry name" value="PROTEIN WNT"/>
    <property type="match status" value="1"/>
</dbReference>
<reference evidence="10" key="1">
    <citation type="submission" date="2025-08" db="UniProtKB">
        <authorList>
            <consortium name="Ensembl"/>
        </authorList>
    </citation>
    <scope>IDENTIFICATION</scope>
</reference>
<evidence type="ECO:0000256" key="5">
    <source>
        <dbReference type="ARBA" id="ARBA00022530"/>
    </source>
</evidence>
<evidence type="ECO:0000256" key="8">
    <source>
        <dbReference type="ARBA" id="ARBA00023288"/>
    </source>
</evidence>
<dbReference type="PROSITE" id="PS00246">
    <property type="entry name" value="WNT1"/>
    <property type="match status" value="1"/>
</dbReference>
<sequence>MPPPTLSPSSCPTCPHYSYTLAPSTAKAKSVALHLARTLLWLCMAGPEAYMAKQPSLRGFLRDPNACEGLKGLSEEQVRICQRQAEAMDSVKRGAEMAIEECQHQFHNRRWNCSILQGFGKAVLQGTRESAFVHAISSAGIAFAVTRACSRGELEKCGCDRKIRGVSPEGFQWSGCSDNLSYGIAFSQAFVDNSERSRGVSSSRALMNLHNNEAGRKAILSHMKVECKCHGMSGSCEVRTCWKVMPPFRKVGNVLKEKFEGATEVQPKRVGSRKLLVPKSSRFKPYTTHDLIYLVPSPDYCDQDPHRGVFGTSGRQCNRTSPAMDGCQLLCCGRGFRTAQAEVVERCSCKFRWCCSVKCKQCRHLVEVHSCR</sequence>
<dbReference type="GO" id="GO:0005615">
    <property type="term" value="C:extracellular space"/>
    <property type="evidence" value="ECO:0007669"/>
    <property type="project" value="TreeGrafter"/>
</dbReference>
<dbReference type="CDD" id="cd19336">
    <property type="entry name" value="Wnt_Wnt4"/>
    <property type="match status" value="1"/>
</dbReference>
<evidence type="ECO:0000256" key="2">
    <source>
        <dbReference type="ARBA" id="ARBA00005683"/>
    </source>
</evidence>
<dbReference type="PRINTS" id="PR01349">
    <property type="entry name" value="WNTPROTEIN"/>
</dbReference>
<keyword evidence="6 9" id="KW-0879">Wnt signaling pathway</keyword>
<evidence type="ECO:0000256" key="6">
    <source>
        <dbReference type="ARBA" id="ARBA00022687"/>
    </source>
</evidence>
<comment type="subcellular location">
    <subcellularLocation>
        <location evidence="1 9">Secreted</location>
        <location evidence="1 9">Extracellular space</location>
        <location evidence="1 9">Extracellular matrix</location>
    </subcellularLocation>
</comment>
<keyword evidence="11" id="KW-1185">Reference proteome</keyword>
<organism evidence="10 11">
    <name type="scientific">Sphenodon punctatus</name>
    <name type="common">Tuatara</name>
    <name type="synonym">Hatteria punctata</name>
    <dbReference type="NCBI Taxonomy" id="8508"/>
    <lineage>
        <taxon>Eukaryota</taxon>
        <taxon>Metazoa</taxon>
        <taxon>Chordata</taxon>
        <taxon>Craniata</taxon>
        <taxon>Vertebrata</taxon>
        <taxon>Euteleostomi</taxon>
        <taxon>Lepidosauria</taxon>
        <taxon>Sphenodontia</taxon>
        <taxon>Sphenodontidae</taxon>
        <taxon>Sphenodon</taxon>
    </lineage>
</organism>
<proteinExistence type="inferred from homology"/>